<evidence type="ECO:0000256" key="13">
    <source>
        <dbReference type="ARBA" id="ARBA00023157"/>
    </source>
</evidence>
<keyword evidence="4 17" id="KW-0645">Protease</keyword>
<evidence type="ECO:0000256" key="8">
    <source>
        <dbReference type="ARBA" id="ARBA00022833"/>
    </source>
</evidence>
<dbReference type="Proteomes" id="UP001430356">
    <property type="component" value="Unassembled WGS sequence"/>
</dbReference>
<dbReference type="Gene3D" id="2.10.55.10">
    <property type="entry name" value="Leishmanolysin domain 3"/>
    <property type="match status" value="1"/>
</dbReference>
<dbReference type="Gene3D" id="3.90.132.10">
    <property type="entry name" value="Leishmanolysin , domain 2"/>
    <property type="match status" value="1"/>
</dbReference>
<name>A0AAW0F0D6_9TRYP</name>
<dbReference type="PANTHER" id="PTHR10942:SF0">
    <property type="entry name" value="LEISHMANOLYSIN-LIKE PEPTIDASE"/>
    <property type="match status" value="1"/>
</dbReference>
<evidence type="ECO:0000256" key="16">
    <source>
        <dbReference type="PIRSR" id="PIRSR601577-2"/>
    </source>
</evidence>
<evidence type="ECO:0000256" key="6">
    <source>
        <dbReference type="ARBA" id="ARBA00022729"/>
    </source>
</evidence>
<keyword evidence="7 17" id="KW-0378">Hydrolase</keyword>
<evidence type="ECO:0000313" key="19">
    <source>
        <dbReference type="Proteomes" id="UP001430356"/>
    </source>
</evidence>
<evidence type="ECO:0000256" key="17">
    <source>
        <dbReference type="RuleBase" id="RU366077"/>
    </source>
</evidence>
<feature type="chain" id="PRO_5043092934" description="Leishmanolysin-like peptidase" evidence="17">
    <location>
        <begin position="25"/>
        <end position="568"/>
    </location>
</feature>
<comment type="catalytic activity">
    <reaction evidence="1">
        <text>Preference for hydrophobic residues at P1 and P1' and basic residues at P2' and P3'. A model nonapeptide is cleaved at -Ala-Tyr-|-Leu-Lys-Lys-.</text>
        <dbReference type="EC" id="3.4.24.36"/>
    </reaction>
</comment>
<dbReference type="PANTHER" id="PTHR10942">
    <property type="entry name" value="LEISHMANOLYSIN-LIKE PEPTIDASE"/>
    <property type="match status" value="1"/>
</dbReference>
<evidence type="ECO:0000256" key="7">
    <source>
        <dbReference type="ARBA" id="ARBA00022801"/>
    </source>
</evidence>
<keyword evidence="13" id="KW-1015">Disulfide bond</keyword>
<sequence>MRRSLLRTAVAAVLVCAVVWSSAAQPSLEPADVEEHRWDIDALPARTVSTRVAPGSRVADTAGQPQVVTAPPDWTPIRIAVFAYDVANSSRYCTKAGQLRPDMKGGVVTCWHVDVLTDTKKHTLLEFMIPSAVRMHEERLSVQRESGNIVVDRDTFEDSSCRHFSIPAAHMSEGVANADFLLYVAAGPIPSLAIAWAASCQYFANGRPSVGVANVSPRYMTSDLHNMRAVVHEILHALGFNSHVLFEQDMVAYADSLRGKSDVPVIASPMVVAQARAHFGCKTQTFLELEDMGGEGAELSHWKPRSMKDDLMAGLAGSGLYSAITIAAMEDMGFYKGNYAMAEPMMNGRNAGCGLLTEKCVAISVSQFPSMFCASRDVRWRCTSHRLGVGDCQVKKYPSSLPPQFRYLADSALGGISDQMDYCPFVQAFIQSNCTVDGRLVNGSVYGAMSRCLDAPAGFTVGGQSSAQYGLCADVKCASATYSVKVRGEKAFTTCKPGTTLTLSSLSSKFSDGHITCPSYDSVCGMRVNVAQYDRYGASLTDSNGAGASAGMTAALAVAAAALVVSTT</sequence>
<gene>
    <name evidence="18" type="ORF">NESM_000889300</name>
</gene>
<feature type="binding site" evidence="16">
    <location>
        <position position="232"/>
    </location>
    <ligand>
        <name>Zn(2+)</name>
        <dbReference type="ChEBI" id="CHEBI:29105"/>
        <note>catalytic</note>
    </ligand>
</feature>
<keyword evidence="9" id="KW-0130">Cell adhesion</keyword>
<evidence type="ECO:0000256" key="4">
    <source>
        <dbReference type="ARBA" id="ARBA00022670"/>
    </source>
</evidence>
<evidence type="ECO:0000256" key="1">
    <source>
        <dbReference type="ARBA" id="ARBA00001249"/>
    </source>
</evidence>
<feature type="active site" evidence="15">
    <location>
        <position position="233"/>
    </location>
</feature>
<dbReference type="SUPFAM" id="SSF55486">
    <property type="entry name" value="Metalloproteases ('zincins'), catalytic domain"/>
    <property type="match status" value="1"/>
</dbReference>
<evidence type="ECO:0000256" key="2">
    <source>
        <dbReference type="ARBA" id="ARBA00004370"/>
    </source>
</evidence>
<comment type="cofactor">
    <cofactor evidence="16 17">
        <name>Zn(2+)</name>
        <dbReference type="ChEBI" id="CHEBI:29105"/>
    </cofactor>
    <text evidence="16 17">Binds 1 zinc ion per subunit.</text>
</comment>
<evidence type="ECO:0000313" key="18">
    <source>
        <dbReference type="EMBL" id="KAK7199191.1"/>
    </source>
</evidence>
<dbReference type="InterPro" id="IPR001577">
    <property type="entry name" value="Peptidase_M8"/>
</dbReference>
<dbReference type="GO" id="GO:0004222">
    <property type="term" value="F:metalloendopeptidase activity"/>
    <property type="evidence" value="ECO:0007669"/>
    <property type="project" value="UniProtKB-UniRule"/>
</dbReference>
<feature type="signal peptide" evidence="17">
    <location>
        <begin position="1"/>
        <end position="24"/>
    </location>
</feature>
<accession>A0AAW0F0D6</accession>
<evidence type="ECO:0000256" key="9">
    <source>
        <dbReference type="ARBA" id="ARBA00022889"/>
    </source>
</evidence>
<evidence type="ECO:0000256" key="14">
    <source>
        <dbReference type="ARBA" id="ARBA00023180"/>
    </source>
</evidence>
<dbReference type="GO" id="GO:0005737">
    <property type="term" value="C:cytoplasm"/>
    <property type="evidence" value="ECO:0007669"/>
    <property type="project" value="TreeGrafter"/>
</dbReference>
<keyword evidence="11" id="KW-0472">Membrane</keyword>
<dbReference type="EMBL" id="JAECZO010000236">
    <property type="protein sequence ID" value="KAK7199191.1"/>
    <property type="molecule type" value="Genomic_DNA"/>
</dbReference>
<dbReference type="FunFam" id="3.90.132.10:FF:000001">
    <property type="entry name" value="leishmanolysin-like peptidase isoform X2"/>
    <property type="match status" value="1"/>
</dbReference>
<dbReference type="GO" id="GO:0046872">
    <property type="term" value="F:metal ion binding"/>
    <property type="evidence" value="ECO:0007669"/>
    <property type="project" value="UniProtKB-KW"/>
</dbReference>
<dbReference type="GO" id="GO:0007155">
    <property type="term" value="P:cell adhesion"/>
    <property type="evidence" value="ECO:0007669"/>
    <property type="project" value="UniProtKB-KW"/>
</dbReference>
<evidence type="ECO:0000256" key="3">
    <source>
        <dbReference type="ARBA" id="ARBA00005860"/>
    </source>
</evidence>
<keyword evidence="12" id="KW-0865">Zymogen</keyword>
<evidence type="ECO:0000256" key="10">
    <source>
        <dbReference type="ARBA" id="ARBA00023049"/>
    </source>
</evidence>
<comment type="caution">
    <text evidence="18">The sequence shown here is derived from an EMBL/GenBank/DDBJ whole genome shotgun (WGS) entry which is preliminary data.</text>
</comment>
<keyword evidence="10 16" id="KW-0482">Metalloprotease</keyword>
<evidence type="ECO:0000256" key="5">
    <source>
        <dbReference type="ARBA" id="ARBA00022723"/>
    </source>
</evidence>
<dbReference type="Gene3D" id="2.30.34.10">
    <property type="entry name" value="Leishmanolysin domain 4"/>
    <property type="match status" value="1"/>
</dbReference>
<comment type="similarity">
    <text evidence="3 17">Belongs to the peptidase M8 family.</text>
</comment>
<organism evidence="18 19">
    <name type="scientific">Novymonas esmeraldas</name>
    <dbReference type="NCBI Taxonomy" id="1808958"/>
    <lineage>
        <taxon>Eukaryota</taxon>
        <taxon>Discoba</taxon>
        <taxon>Euglenozoa</taxon>
        <taxon>Kinetoplastea</taxon>
        <taxon>Metakinetoplastina</taxon>
        <taxon>Trypanosomatida</taxon>
        <taxon>Trypanosomatidae</taxon>
        <taxon>Novymonas</taxon>
    </lineage>
</organism>
<keyword evidence="19" id="KW-1185">Reference proteome</keyword>
<keyword evidence="5 16" id="KW-0479">Metal-binding</keyword>
<feature type="binding site" evidence="16">
    <location>
        <position position="301"/>
    </location>
    <ligand>
        <name>Zn(2+)</name>
        <dbReference type="ChEBI" id="CHEBI:29105"/>
        <note>catalytic</note>
    </ligand>
</feature>
<evidence type="ECO:0000256" key="15">
    <source>
        <dbReference type="PIRSR" id="PIRSR601577-1"/>
    </source>
</evidence>
<dbReference type="Pfam" id="PF01457">
    <property type="entry name" value="Peptidase_M8"/>
    <property type="match status" value="1"/>
</dbReference>
<protein>
    <recommendedName>
        <fullName evidence="17">Leishmanolysin-like peptidase</fullName>
        <ecNumber evidence="17">3.4.24.-</ecNumber>
    </recommendedName>
</protein>
<dbReference type="GO" id="GO:0006508">
    <property type="term" value="P:proteolysis"/>
    <property type="evidence" value="ECO:0007669"/>
    <property type="project" value="UniProtKB-KW"/>
</dbReference>
<dbReference type="AlphaFoldDB" id="A0AAW0F0D6"/>
<feature type="binding site" evidence="16">
    <location>
        <position position="236"/>
    </location>
    <ligand>
        <name>Zn(2+)</name>
        <dbReference type="ChEBI" id="CHEBI:29105"/>
        <note>catalytic</note>
    </ligand>
</feature>
<comment type="subcellular location">
    <subcellularLocation>
        <location evidence="2">Membrane</location>
    </subcellularLocation>
</comment>
<keyword evidence="6 17" id="KW-0732">Signal</keyword>
<dbReference type="GO" id="GO:0016020">
    <property type="term" value="C:membrane"/>
    <property type="evidence" value="ECO:0007669"/>
    <property type="project" value="UniProtKB-SubCell"/>
</dbReference>
<dbReference type="EC" id="3.4.24.-" evidence="17"/>
<evidence type="ECO:0000256" key="12">
    <source>
        <dbReference type="ARBA" id="ARBA00023145"/>
    </source>
</evidence>
<reference evidence="18 19" key="1">
    <citation type="journal article" date="2021" name="MBio">
        <title>A New Model Trypanosomatid, Novymonas esmeraldas: Genomic Perception of Its 'Candidatus Pandoraea novymonadis' Endosymbiont.</title>
        <authorList>
            <person name="Zakharova A."/>
            <person name="Saura A."/>
            <person name="Butenko A."/>
            <person name="Podesvova L."/>
            <person name="Warmusova S."/>
            <person name="Kostygov A.Y."/>
            <person name="Nenarokova A."/>
            <person name="Lukes J."/>
            <person name="Opperdoes F.R."/>
            <person name="Yurchenko V."/>
        </authorList>
    </citation>
    <scope>NUCLEOTIDE SEQUENCE [LARGE SCALE GENOMIC DNA]</scope>
    <source>
        <strain evidence="18 19">E262AT.01</strain>
    </source>
</reference>
<keyword evidence="14" id="KW-0325">Glycoprotein</keyword>
<keyword evidence="8 16" id="KW-0862">Zinc</keyword>
<dbReference type="PRINTS" id="PR00782">
    <property type="entry name" value="LSHMANOLYSIN"/>
</dbReference>
<proteinExistence type="inferred from homology"/>
<dbReference type="Gene3D" id="3.10.170.20">
    <property type="match status" value="1"/>
</dbReference>
<evidence type="ECO:0000256" key="11">
    <source>
        <dbReference type="ARBA" id="ARBA00023136"/>
    </source>
</evidence>